<dbReference type="SMART" id="SM00283">
    <property type="entry name" value="MA"/>
    <property type="match status" value="1"/>
</dbReference>
<dbReference type="Pfam" id="PF00015">
    <property type="entry name" value="MCPsignal"/>
    <property type="match status" value="1"/>
</dbReference>
<dbReference type="InterPro" id="IPR000700">
    <property type="entry name" value="PAS-assoc_C"/>
</dbReference>
<evidence type="ECO:0000259" key="6">
    <source>
        <dbReference type="PROSITE" id="PS50111"/>
    </source>
</evidence>
<dbReference type="KEGG" id="mmac:MSMAC_1429"/>
<dbReference type="GO" id="GO:0016020">
    <property type="term" value="C:membrane"/>
    <property type="evidence" value="ECO:0007669"/>
    <property type="project" value="InterPro"/>
</dbReference>
<dbReference type="HOGENOM" id="CLU_412592_0_0_2"/>
<feature type="domain" description="PAC" evidence="8">
    <location>
        <begin position="227"/>
        <end position="280"/>
    </location>
</feature>
<dbReference type="EMBL" id="CP009514">
    <property type="protein sequence ID" value="AKB71319.1"/>
    <property type="molecule type" value="Genomic_DNA"/>
</dbReference>
<dbReference type="PATRIC" id="fig|1434113.4.peg.1794"/>
<dbReference type="CDD" id="cd00130">
    <property type="entry name" value="PAS"/>
    <property type="match status" value="2"/>
</dbReference>
<name>A0A0E3RU40_METMZ</name>
<feature type="coiled-coil region" evidence="4">
    <location>
        <begin position="554"/>
        <end position="610"/>
    </location>
</feature>
<dbReference type="NCBIfam" id="TIGR00229">
    <property type="entry name" value="sensory_box"/>
    <property type="match status" value="2"/>
</dbReference>
<sequence length="667" mass="73228">MVMALQNSDLKLNESADSSNKFNEDADTGTIETGWLIDNLPVTVFRVSNESSWPICYISKSVEVLTGYPAAEFLSRRLSWSDIVFPEDVSRIDAAIENSMKTRSPYQVEYRIQKSCGDTVFVQEQARLANDEHGNIAYIDGVFLDVTPQIKRREESQRAIVSSIPRPSLALYVDASGKIKYINEYFLEICRFKSADEATGRSPSELLDTSSRRTLAEKVMETGEGIYNVEKSIKFKALDKPLFTVLSAVPVKDETGTIAGSLMVITDMTEMKDRETEVKEILNYTSSCLKNLGDGIRKISEGDLDIHLEKIKDDDFGDTFDEFNRLVNNLKSVIENVLEDMLTTLEEARQSEEAVNQMNMGMQQISTAAEQIATGSENLSRHAGTAASDIKASQEIFKKLSESSTQSSSYASHAGKTSDEAQGLSNTALEEVEQLVAGISQLGDIVHSLDDAVNNIGAVTGKIKSIADQTNLLALNAAIEAARAGEYGRGFAVVADEVRKLAADSRKSTDEINEIVTNVQKETRKVTDAINTADSQAKNGSKNIKQALNKSHEIVDAVATINSMLAELDRLAEEGLIKIENIEKSISETASTAEENAASSEETSAAIEEQTAAMQQVSTSVQNVSGLARRTVDTLFENFKVSGEQKKSQPSFDKTHTFNEKRNPKLY</sequence>
<dbReference type="InterPro" id="IPR035965">
    <property type="entry name" value="PAS-like_dom_sf"/>
</dbReference>
<dbReference type="PROSITE" id="PS50112">
    <property type="entry name" value="PAS"/>
    <property type="match status" value="1"/>
</dbReference>
<evidence type="ECO:0000259" key="7">
    <source>
        <dbReference type="PROSITE" id="PS50112"/>
    </source>
</evidence>
<dbReference type="GO" id="GO:0007165">
    <property type="term" value="P:signal transduction"/>
    <property type="evidence" value="ECO:0007669"/>
    <property type="project" value="UniProtKB-KW"/>
</dbReference>
<evidence type="ECO:0000259" key="8">
    <source>
        <dbReference type="PROSITE" id="PS50113"/>
    </source>
</evidence>
<dbReference type="PROSITE" id="PS50111">
    <property type="entry name" value="CHEMOTAXIS_TRANSDUC_2"/>
    <property type="match status" value="1"/>
</dbReference>
<protein>
    <submittedName>
        <fullName evidence="10">Methyl-accepting chemotaxis protein</fullName>
    </submittedName>
</protein>
<dbReference type="InterPro" id="IPR000014">
    <property type="entry name" value="PAS"/>
</dbReference>
<evidence type="ECO:0000256" key="1">
    <source>
        <dbReference type="ARBA" id="ARBA00023224"/>
    </source>
</evidence>
<feature type="region of interest" description="Disordered" evidence="5">
    <location>
        <begin position="642"/>
        <end position="667"/>
    </location>
</feature>
<dbReference type="PANTHER" id="PTHR32089">
    <property type="entry name" value="METHYL-ACCEPTING CHEMOTAXIS PROTEIN MCPB"/>
    <property type="match status" value="1"/>
</dbReference>
<dbReference type="SMART" id="SM00091">
    <property type="entry name" value="PAS"/>
    <property type="match status" value="2"/>
</dbReference>
<evidence type="ECO:0000313" key="10">
    <source>
        <dbReference type="EMBL" id="AKB71319.1"/>
    </source>
</evidence>
<dbReference type="InterPro" id="IPR003660">
    <property type="entry name" value="HAMP_dom"/>
</dbReference>
<organism evidence="10 11">
    <name type="scientific">Methanosarcina mazei C16</name>
    <dbReference type="NCBI Taxonomy" id="1434113"/>
    <lineage>
        <taxon>Archaea</taxon>
        <taxon>Methanobacteriati</taxon>
        <taxon>Methanobacteriota</taxon>
        <taxon>Stenosarchaea group</taxon>
        <taxon>Methanomicrobia</taxon>
        <taxon>Methanosarcinales</taxon>
        <taxon>Methanosarcinaceae</taxon>
        <taxon>Methanosarcina</taxon>
    </lineage>
</organism>
<reference evidence="10 11" key="1">
    <citation type="submission" date="2014-07" db="EMBL/GenBank/DDBJ databases">
        <title>Methanogenic archaea and the global carbon cycle.</title>
        <authorList>
            <person name="Henriksen J.R."/>
            <person name="Luke J."/>
            <person name="Reinhart S."/>
            <person name="Benedict M.N."/>
            <person name="Youngblut N.D."/>
            <person name="Metcalf M.E."/>
            <person name="Whitaker R.J."/>
            <person name="Metcalf W.W."/>
        </authorList>
    </citation>
    <scope>NUCLEOTIDE SEQUENCE [LARGE SCALE GENOMIC DNA]</scope>
    <source>
        <strain evidence="10 11">C16</strain>
    </source>
</reference>
<evidence type="ECO:0000256" key="5">
    <source>
        <dbReference type="SAM" id="MobiDB-lite"/>
    </source>
</evidence>
<dbReference type="Proteomes" id="UP000033071">
    <property type="component" value="Chromosome"/>
</dbReference>
<evidence type="ECO:0000256" key="3">
    <source>
        <dbReference type="PROSITE-ProRule" id="PRU00284"/>
    </source>
</evidence>
<dbReference type="SUPFAM" id="SSF55785">
    <property type="entry name" value="PYP-like sensor domain (PAS domain)"/>
    <property type="match status" value="2"/>
</dbReference>
<accession>A0A0E3RU40</accession>
<evidence type="ECO:0000256" key="4">
    <source>
        <dbReference type="SAM" id="Coils"/>
    </source>
</evidence>
<evidence type="ECO:0000259" key="9">
    <source>
        <dbReference type="PROSITE" id="PS50885"/>
    </source>
</evidence>
<dbReference type="Gene3D" id="1.10.287.950">
    <property type="entry name" value="Methyl-accepting chemotaxis protein"/>
    <property type="match status" value="1"/>
</dbReference>
<keyword evidence="1 3" id="KW-0807">Transducer</keyword>
<dbReference type="Gene3D" id="3.30.450.20">
    <property type="entry name" value="PAS domain"/>
    <property type="match status" value="2"/>
</dbReference>
<comment type="similarity">
    <text evidence="2">Belongs to the methyl-accepting chemotaxis (MCP) protein family.</text>
</comment>
<dbReference type="SMART" id="SM00304">
    <property type="entry name" value="HAMP"/>
    <property type="match status" value="1"/>
</dbReference>
<feature type="domain" description="HAMP" evidence="9">
    <location>
        <begin position="283"/>
        <end position="335"/>
    </location>
</feature>
<evidence type="ECO:0000313" key="11">
    <source>
        <dbReference type="Proteomes" id="UP000033071"/>
    </source>
</evidence>
<dbReference type="InterPro" id="IPR013655">
    <property type="entry name" value="PAS_fold_3"/>
</dbReference>
<dbReference type="InterPro" id="IPR004089">
    <property type="entry name" value="MCPsignal_dom"/>
</dbReference>
<feature type="compositionally biased region" description="Basic and acidic residues" evidence="5">
    <location>
        <begin position="643"/>
        <end position="667"/>
    </location>
</feature>
<gene>
    <name evidence="10" type="ORF">MSMAC_1429</name>
</gene>
<dbReference type="CDD" id="cd06225">
    <property type="entry name" value="HAMP"/>
    <property type="match status" value="1"/>
</dbReference>
<dbReference type="Pfam" id="PF08447">
    <property type="entry name" value="PAS_3"/>
    <property type="match status" value="1"/>
</dbReference>
<evidence type="ECO:0000256" key="2">
    <source>
        <dbReference type="ARBA" id="ARBA00029447"/>
    </source>
</evidence>
<dbReference type="InterPro" id="IPR013656">
    <property type="entry name" value="PAS_4"/>
</dbReference>
<feature type="domain" description="PAS" evidence="7">
    <location>
        <begin position="36"/>
        <end position="103"/>
    </location>
</feature>
<dbReference type="PROSITE" id="PS50885">
    <property type="entry name" value="HAMP"/>
    <property type="match status" value="1"/>
</dbReference>
<dbReference type="AlphaFoldDB" id="A0A0E3RU40"/>
<dbReference type="PANTHER" id="PTHR32089:SF112">
    <property type="entry name" value="LYSOZYME-LIKE PROTEIN-RELATED"/>
    <property type="match status" value="1"/>
</dbReference>
<proteinExistence type="inferred from homology"/>
<keyword evidence="4" id="KW-0175">Coiled coil</keyword>
<dbReference type="Pfam" id="PF08448">
    <property type="entry name" value="PAS_4"/>
    <property type="match status" value="1"/>
</dbReference>
<dbReference type="SUPFAM" id="SSF58104">
    <property type="entry name" value="Methyl-accepting chemotaxis protein (MCP) signaling domain"/>
    <property type="match status" value="1"/>
</dbReference>
<dbReference type="PROSITE" id="PS50113">
    <property type="entry name" value="PAC"/>
    <property type="match status" value="2"/>
</dbReference>
<feature type="domain" description="Methyl-accepting transducer" evidence="6">
    <location>
        <begin position="361"/>
        <end position="604"/>
    </location>
</feature>
<feature type="domain" description="PAC" evidence="8">
    <location>
        <begin position="106"/>
        <end position="158"/>
    </location>
</feature>